<organism evidence="4 5">
    <name type="scientific">Caerostris darwini</name>
    <dbReference type="NCBI Taxonomy" id="1538125"/>
    <lineage>
        <taxon>Eukaryota</taxon>
        <taxon>Metazoa</taxon>
        <taxon>Ecdysozoa</taxon>
        <taxon>Arthropoda</taxon>
        <taxon>Chelicerata</taxon>
        <taxon>Arachnida</taxon>
        <taxon>Araneae</taxon>
        <taxon>Araneomorphae</taxon>
        <taxon>Entelegynae</taxon>
        <taxon>Araneoidea</taxon>
        <taxon>Araneidae</taxon>
        <taxon>Caerostris</taxon>
    </lineage>
</organism>
<dbReference type="Pfam" id="PF07719">
    <property type="entry name" value="TPR_2"/>
    <property type="match status" value="1"/>
</dbReference>
<dbReference type="InterPro" id="IPR011990">
    <property type="entry name" value="TPR-like_helical_dom_sf"/>
</dbReference>
<dbReference type="InterPro" id="IPR013105">
    <property type="entry name" value="TPR_2"/>
</dbReference>
<dbReference type="SMART" id="SM00028">
    <property type="entry name" value="TPR"/>
    <property type="match status" value="2"/>
</dbReference>
<keyword evidence="5" id="KW-1185">Reference proteome</keyword>
<feature type="repeat" description="TPR" evidence="3">
    <location>
        <begin position="55"/>
        <end position="88"/>
    </location>
</feature>
<evidence type="ECO:0000256" key="1">
    <source>
        <dbReference type="ARBA" id="ARBA00022737"/>
    </source>
</evidence>
<reference evidence="4 5" key="1">
    <citation type="submission" date="2021-06" db="EMBL/GenBank/DDBJ databases">
        <title>Caerostris darwini draft genome.</title>
        <authorList>
            <person name="Kono N."/>
            <person name="Arakawa K."/>
        </authorList>
    </citation>
    <scope>NUCLEOTIDE SEQUENCE [LARGE SCALE GENOMIC DNA]</scope>
</reference>
<evidence type="ECO:0000256" key="2">
    <source>
        <dbReference type="ARBA" id="ARBA00022803"/>
    </source>
</evidence>
<dbReference type="AlphaFoldDB" id="A0AAV4SKD6"/>
<dbReference type="Proteomes" id="UP001054837">
    <property type="component" value="Unassembled WGS sequence"/>
</dbReference>
<dbReference type="Pfam" id="PF13181">
    <property type="entry name" value="TPR_8"/>
    <property type="match status" value="1"/>
</dbReference>
<keyword evidence="1" id="KW-0677">Repeat</keyword>
<evidence type="ECO:0000313" key="5">
    <source>
        <dbReference type="Proteomes" id="UP001054837"/>
    </source>
</evidence>
<keyword evidence="2 3" id="KW-0802">TPR repeat</keyword>
<dbReference type="PROSITE" id="PS50293">
    <property type="entry name" value="TPR_REGION"/>
    <property type="match status" value="2"/>
</dbReference>
<evidence type="ECO:0000256" key="3">
    <source>
        <dbReference type="PROSITE-ProRule" id="PRU00339"/>
    </source>
</evidence>
<dbReference type="EMBL" id="BPLQ01007897">
    <property type="protein sequence ID" value="GIY33057.1"/>
    <property type="molecule type" value="Genomic_DNA"/>
</dbReference>
<sequence>MITLSQKKMNLCNQLENGQKLIDMKQYDDAQKLFSHMASELEKQENFPQKHIWLSEIYNNLGFLLYKKVEFNKAQSFYKKSMEINPSFAPAYYNYGVIDYRLSLFESAIRYFRKAVQLNPENPEFAAGLQASEIALYQNNELIT</sequence>
<dbReference type="Gene3D" id="1.25.40.10">
    <property type="entry name" value="Tetratricopeptide repeat domain"/>
    <property type="match status" value="1"/>
</dbReference>
<accession>A0AAV4SKD6</accession>
<gene>
    <name evidence="4" type="primary">AVEN_7776_1</name>
    <name evidence="4" type="ORF">CDAR_367441</name>
</gene>
<dbReference type="PANTHER" id="PTHR47059">
    <property type="entry name" value="TETRATRICOPEPTIDE REPEAT PROTEIN 32"/>
    <property type="match status" value="1"/>
</dbReference>
<name>A0AAV4SKD6_9ARAC</name>
<comment type="caution">
    <text evidence="4">The sequence shown here is derived from an EMBL/GenBank/DDBJ whole genome shotgun (WGS) entry which is preliminary data.</text>
</comment>
<protein>
    <submittedName>
        <fullName evidence="4">TPR_REGION domain-containing protein</fullName>
    </submittedName>
</protein>
<feature type="repeat" description="TPR" evidence="3">
    <location>
        <begin position="89"/>
        <end position="122"/>
    </location>
</feature>
<dbReference type="PROSITE" id="PS50005">
    <property type="entry name" value="TPR"/>
    <property type="match status" value="2"/>
</dbReference>
<dbReference type="SUPFAM" id="SSF48452">
    <property type="entry name" value="TPR-like"/>
    <property type="match status" value="1"/>
</dbReference>
<dbReference type="InterPro" id="IPR019734">
    <property type="entry name" value="TPR_rpt"/>
</dbReference>
<proteinExistence type="predicted"/>
<dbReference type="PANTHER" id="PTHR47059:SF1">
    <property type="entry name" value="TETRATRICOPEPTIDE REPEAT PROTEIN 32"/>
    <property type="match status" value="1"/>
</dbReference>
<evidence type="ECO:0000313" key="4">
    <source>
        <dbReference type="EMBL" id="GIY33057.1"/>
    </source>
</evidence>